<dbReference type="Pfam" id="PF00392">
    <property type="entry name" value="GntR"/>
    <property type="match status" value="1"/>
</dbReference>
<sequence length="242" mass="26780">MQGRSKTGWEDKVKDRTSGAEVSLRQVAYQRIEALLNAGTLVPGQVISQRELVEMTETTLGSVREAIPRFEAEGLLVTLPQRGLMVPSLDVSFIRDAYQLRLILETAAVPDVVRKIDRAQIATWLDWHNEARQQLAGGAASAELPQDLQYRDWDIHSQIVHATGNQLMANVYRVNAIKIRMTVQTRIRVTQQNAQRVIGEHIAFLEPLLAGNVAAAQAALGRHIGNSLRHALGDELLSPLTA</sequence>
<evidence type="ECO:0000256" key="1">
    <source>
        <dbReference type="ARBA" id="ARBA00023015"/>
    </source>
</evidence>
<dbReference type="AlphaFoldDB" id="A0A1M7MW18"/>
<dbReference type="InterPro" id="IPR011711">
    <property type="entry name" value="GntR_C"/>
</dbReference>
<feature type="domain" description="HTH gntR-type" evidence="4">
    <location>
        <begin position="22"/>
        <end position="89"/>
    </location>
</feature>
<organism evidence="5 6">
    <name type="scientific">Roseibium suaedae</name>
    <dbReference type="NCBI Taxonomy" id="735517"/>
    <lineage>
        <taxon>Bacteria</taxon>
        <taxon>Pseudomonadati</taxon>
        <taxon>Pseudomonadota</taxon>
        <taxon>Alphaproteobacteria</taxon>
        <taxon>Hyphomicrobiales</taxon>
        <taxon>Stappiaceae</taxon>
        <taxon>Roseibium</taxon>
    </lineage>
</organism>
<dbReference type="PROSITE" id="PS50949">
    <property type="entry name" value="HTH_GNTR"/>
    <property type="match status" value="1"/>
</dbReference>
<dbReference type="GO" id="GO:0003700">
    <property type="term" value="F:DNA-binding transcription factor activity"/>
    <property type="evidence" value="ECO:0007669"/>
    <property type="project" value="InterPro"/>
</dbReference>
<dbReference type="STRING" id="735517.SAMN05444272_3585"/>
<keyword evidence="3" id="KW-0804">Transcription</keyword>
<dbReference type="EMBL" id="FRBW01000004">
    <property type="protein sequence ID" value="SHM95360.1"/>
    <property type="molecule type" value="Genomic_DNA"/>
</dbReference>
<keyword evidence="2" id="KW-0238">DNA-binding</keyword>
<reference evidence="5 6" key="1">
    <citation type="submission" date="2016-11" db="EMBL/GenBank/DDBJ databases">
        <authorList>
            <person name="Jaros S."/>
            <person name="Januszkiewicz K."/>
            <person name="Wedrychowicz H."/>
        </authorList>
    </citation>
    <scope>NUCLEOTIDE SEQUENCE [LARGE SCALE GENOMIC DNA]</scope>
    <source>
        <strain evidence="5 6">DSM 22153</strain>
    </source>
</reference>
<dbReference type="PANTHER" id="PTHR43537:SF24">
    <property type="entry name" value="GLUCONATE OPERON TRANSCRIPTIONAL REPRESSOR"/>
    <property type="match status" value="1"/>
</dbReference>
<dbReference type="InterPro" id="IPR008920">
    <property type="entry name" value="TF_FadR/GntR_C"/>
</dbReference>
<keyword evidence="6" id="KW-1185">Reference proteome</keyword>
<gene>
    <name evidence="5" type="ORF">SAMN05444272_3585</name>
</gene>
<dbReference type="Proteomes" id="UP000186002">
    <property type="component" value="Unassembled WGS sequence"/>
</dbReference>
<dbReference type="GO" id="GO:0003677">
    <property type="term" value="F:DNA binding"/>
    <property type="evidence" value="ECO:0007669"/>
    <property type="project" value="UniProtKB-KW"/>
</dbReference>
<name>A0A1M7MW18_9HYPH</name>
<dbReference type="SUPFAM" id="SSF46785">
    <property type="entry name" value="Winged helix' DNA-binding domain"/>
    <property type="match status" value="1"/>
</dbReference>
<dbReference type="Gene3D" id="1.10.10.10">
    <property type="entry name" value="Winged helix-like DNA-binding domain superfamily/Winged helix DNA-binding domain"/>
    <property type="match status" value="1"/>
</dbReference>
<evidence type="ECO:0000256" key="2">
    <source>
        <dbReference type="ARBA" id="ARBA00023125"/>
    </source>
</evidence>
<protein>
    <submittedName>
        <fullName evidence="5">Transcriptional regulator, GntR family</fullName>
    </submittedName>
</protein>
<evidence type="ECO:0000259" key="4">
    <source>
        <dbReference type="PROSITE" id="PS50949"/>
    </source>
</evidence>
<keyword evidence="1" id="KW-0805">Transcription regulation</keyword>
<dbReference type="SMART" id="SM00895">
    <property type="entry name" value="FCD"/>
    <property type="match status" value="1"/>
</dbReference>
<dbReference type="InterPro" id="IPR000524">
    <property type="entry name" value="Tscrpt_reg_HTH_GntR"/>
</dbReference>
<dbReference type="InterPro" id="IPR036390">
    <property type="entry name" value="WH_DNA-bd_sf"/>
</dbReference>
<dbReference type="Gene3D" id="1.20.120.530">
    <property type="entry name" value="GntR ligand-binding domain-like"/>
    <property type="match status" value="1"/>
</dbReference>
<dbReference type="Pfam" id="PF07729">
    <property type="entry name" value="FCD"/>
    <property type="match status" value="1"/>
</dbReference>
<evidence type="ECO:0000313" key="6">
    <source>
        <dbReference type="Proteomes" id="UP000186002"/>
    </source>
</evidence>
<dbReference type="InterPro" id="IPR036388">
    <property type="entry name" value="WH-like_DNA-bd_sf"/>
</dbReference>
<evidence type="ECO:0000256" key="3">
    <source>
        <dbReference type="ARBA" id="ARBA00023163"/>
    </source>
</evidence>
<dbReference type="SUPFAM" id="SSF48008">
    <property type="entry name" value="GntR ligand-binding domain-like"/>
    <property type="match status" value="1"/>
</dbReference>
<dbReference type="SMART" id="SM00345">
    <property type="entry name" value="HTH_GNTR"/>
    <property type="match status" value="1"/>
</dbReference>
<dbReference type="OrthoDB" id="7620579at2"/>
<accession>A0A1M7MW18</accession>
<dbReference type="PANTHER" id="PTHR43537">
    <property type="entry name" value="TRANSCRIPTIONAL REGULATOR, GNTR FAMILY"/>
    <property type="match status" value="1"/>
</dbReference>
<proteinExistence type="predicted"/>
<evidence type="ECO:0000313" key="5">
    <source>
        <dbReference type="EMBL" id="SHM95360.1"/>
    </source>
</evidence>